<feature type="transmembrane region" description="Helical" evidence="1">
    <location>
        <begin position="66"/>
        <end position="89"/>
    </location>
</feature>
<keyword evidence="1" id="KW-0472">Membrane</keyword>
<keyword evidence="1" id="KW-0812">Transmembrane</keyword>
<comment type="caution">
    <text evidence="2">The sequence shown here is derived from an EMBL/GenBank/DDBJ whole genome shotgun (WGS) entry which is preliminary data.</text>
</comment>
<protein>
    <submittedName>
        <fullName evidence="2">Uncharacterized protein</fullName>
    </submittedName>
</protein>
<keyword evidence="1" id="KW-1133">Transmembrane helix</keyword>
<name>A0ABQ1GXP5_9GAMM</name>
<proteinExistence type="predicted"/>
<accession>A0ABQ1GXP5</accession>
<reference evidence="3" key="1">
    <citation type="journal article" date="2019" name="Int. J. Syst. Evol. Microbiol.">
        <title>The Global Catalogue of Microorganisms (GCM) 10K type strain sequencing project: providing services to taxonomists for standard genome sequencing and annotation.</title>
        <authorList>
            <consortium name="The Broad Institute Genomics Platform"/>
            <consortium name="The Broad Institute Genome Sequencing Center for Infectious Disease"/>
            <person name="Wu L."/>
            <person name="Ma J."/>
        </authorList>
    </citation>
    <scope>NUCLEOTIDE SEQUENCE [LARGE SCALE GENOMIC DNA]</scope>
    <source>
        <strain evidence="3">CGMCC 1.15439</strain>
    </source>
</reference>
<organism evidence="2 3">
    <name type="scientific">Dyella nitratireducens</name>
    <dbReference type="NCBI Taxonomy" id="1849580"/>
    <lineage>
        <taxon>Bacteria</taxon>
        <taxon>Pseudomonadati</taxon>
        <taxon>Pseudomonadota</taxon>
        <taxon>Gammaproteobacteria</taxon>
        <taxon>Lysobacterales</taxon>
        <taxon>Rhodanobacteraceae</taxon>
        <taxon>Dyella</taxon>
    </lineage>
</organism>
<evidence type="ECO:0000313" key="2">
    <source>
        <dbReference type="EMBL" id="GGA51505.1"/>
    </source>
</evidence>
<sequence>MLSAYGLTLVLTRGYESRGSVIRIAHRLARVVGMTVFCIVYLHRSSESRAIFSPNGHDRSGDCIDVSIAYDGSALTLLPFGVFTPLWLIKRIRRAYHRELALAWSALEAAGFIIHGNVTEAMQIHCEVRS</sequence>
<gene>
    <name evidence="2" type="ORF">GCM10010981_46130</name>
</gene>
<evidence type="ECO:0000256" key="1">
    <source>
        <dbReference type="SAM" id="Phobius"/>
    </source>
</evidence>
<evidence type="ECO:0000313" key="3">
    <source>
        <dbReference type="Proteomes" id="UP000620046"/>
    </source>
</evidence>
<dbReference type="Proteomes" id="UP000620046">
    <property type="component" value="Unassembled WGS sequence"/>
</dbReference>
<dbReference type="EMBL" id="BMJA01000007">
    <property type="protein sequence ID" value="GGA51505.1"/>
    <property type="molecule type" value="Genomic_DNA"/>
</dbReference>
<keyword evidence="3" id="KW-1185">Reference proteome</keyword>